<dbReference type="InterPro" id="IPR027417">
    <property type="entry name" value="P-loop_NTPase"/>
</dbReference>
<dbReference type="Gene3D" id="3.40.50.300">
    <property type="entry name" value="P-loop containing nucleotide triphosphate hydrolases"/>
    <property type="match status" value="1"/>
</dbReference>
<sequence>MSILIENLVKTVHNQYILNHLNLEIQTGKLVTLLGPSGSGKSTLLRIIAGFEKADSGDIWLTGKNTNTLPIQDRQIGFVFQDYALFEHLTVFDNIAFGMRIRQIEPHIIQLRVQELLQLIELENKSHSYPFQLSGGQKQRISFVRALAIEPKILLLDEPFGALDPQVRKNLRHWLCTFLNEIQVTTVLVTHDQHEAFEISDEIIIFKNGQIQQIGLAQELIDYPYTSFVQSFICP</sequence>
<gene>
    <name evidence="6" type="primary">cysA</name>
</gene>
<evidence type="ECO:0000313" key="6">
    <source>
        <dbReference type="EMBL" id="AYC65216.1"/>
    </source>
</evidence>
<dbReference type="PROSITE" id="PS50893">
    <property type="entry name" value="ABC_TRANSPORTER_2"/>
    <property type="match status" value="1"/>
</dbReference>
<keyword evidence="1" id="KW-0813">Transport</keyword>
<reference evidence="6" key="2">
    <citation type="journal article" date="2019" name="Mol. Phylogenet. Evol.">
        <title>Reassessment of the classification of bryopsidales (chlorophyta) based on chloroplast phylogenomic analyses.</title>
        <authorList>
            <person name="Cremen M.C."/>
            <person name="Leliaert F."/>
            <person name="West J."/>
            <person name="Lam D.W."/>
            <person name="Shimada S."/>
            <person name="Lopez-Bautista J.M."/>
            <person name="Verbruggen H."/>
        </authorList>
    </citation>
    <scope>NUCLEOTIDE SEQUENCE</scope>
</reference>
<evidence type="ECO:0000256" key="1">
    <source>
        <dbReference type="ARBA" id="ARBA00022448"/>
    </source>
</evidence>
<keyword evidence="2" id="KW-0547">Nucleotide-binding</keyword>
<dbReference type="Pfam" id="PF00005">
    <property type="entry name" value="ABC_tran"/>
    <property type="match status" value="1"/>
</dbReference>
<evidence type="ECO:0000256" key="2">
    <source>
        <dbReference type="ARBA" id="ARBA00022741"/>
    </source>
</evidence>
<dbReference type="InterPro" id="IPR003593">
    <property type="entry name" value="AAA+_ATPase"/>
</dbReference>
<dbReference type="SMART" id="SM00382">
    <property type="entry name" value="AAA"/>
    <property type="match status" value="1"/>
</dbReference>
<dbReference type="GO" id="GO:0005524">
    <property type="term" value="F:ATP binding"/>
    <property type="evidence" value="ECO:0007669"/>
    <property type="project" value="UniProtKB-KW"/>
</dbReference>
<dbReference type="FunFam" id="3.40.50.300:FF:000425">
    <property type="entry name" value="Probable ABC transporter, ATP-binding subunit"/>
    <property type="match status" value="1"/>
</dbReference>
<evidence type="ECO:0000259" key="5">
    <source>
        <dbReference type="PROSITE" id="PS50893"/>
    </source>
</evidence>
<protein>
    <submittedName>
        <fullName evidence="6">Sulfate ABC transporter ATP-binding subunit</fullName>
    </submittedName>
</protein>
<dbReference type="PANTHER" id="PTHR42781">
    <property type="entry name" value="SPERMIDINE/PUTRESCINE IMPORT ATP-BINDING PROTEIN POTA"/>
    <property type="match status" value="1"/>
</dbReference>
<dbReference type="GeneID" id="38279114"/>
<dbReference type="RefSeq" id="YP_009519269.1">
    <property type="nucleotide sequence ID" value="NC_039524.1"/>
</dbReference>
<dbReference type="GO" id="GO:0016887">
    <property type="term" value="F:ATP hydrolysis activity"/>
    <property type="evidence" value="ECO:0007669"/>
    <property type="project" value="InterPro"/>
</dbReference>
<geneLocation type="chloroplast" evidence="6"/>
<dbReference type="SUPFAM" id="SSF52540">
    <property type="entry name" value="P-loop containing nucleoside triphosphate hydrolases"/>
    <property type="match status" value="1"/>
</dbReference>
<dbReference type="InterPro" id="IPR003439">
    <property type="entry name" value="ABC_transporter-like_ATP-bd"/>
</dbReference>
<dbReference type="EMBL" id="MH591107">
    <property type="protein sequence ID" value="AYC65216.1"/>
    <property type="molecule type" value="Genomic_DNA"/>
</dbReference>
<dbReference type="InterPro" id="IPR017871">
    <property type="entry name" value="ABC_transporter-like_CS"/>
</dbReference>
<evidence type="ECO:0000256" key="4">
    <source>
        <dbReference type="ARBA" id="ARBA00023032"/>
    </source>
</evidence>
<dbReference type="AlphaFoldDB" id="A0A386B0I9"/>
<organism evidence="6">
    <name type="scientific">Codium arabicum</name>
    <name type="common">Green alga</name>
    <dbReference type="NCBI Taxonomy" id="221038"/>
    <lineage>
        <taxon>Eukaryota</taxon>
        <taxon>Viridiplantae</taxon>
        <taxon>Chlorophyta</taxon>
        <taxon>core chlorophytes</taxon>
        <taxon>Ulvophyceae</taxon>
        <taxon>TCBD clade</taxon>
        <taxon>Bryopsidales</taxon>
        <taxon>Bryopsidineae</taxon>
        <taxon>Codiaceae</taxon>
        <taxon>Codium</taxon>
    </lineage>
</organism>
<feature type="domain" description="ABC transporter" evidence="5">
    <location>
        <begin position="3"/>
        <end position="233"/>
    </location>
</feature>
<dbReference type="PROSITE" id="PS00211">
    <property type="entry name" value="ABC_TRANSPORTER_1"/>
    <property type="match status" value="1"/>
</dbReference>
<accession>A0A386B0I9</accession>
<dbReference type="PANTHER" id="PTHR42781:SF4">
    <property type="entry name" value="SPERMIDINE_PUTRESCINE IMPORT ATP-BINDING PROTEIN POTA"/>
    <property type="match status" value="1"/>
</dbReference>
<reference evidence="6" key="1">
    <citation type="submission" date="2018-07" db="EMBL/GenBank/DDBJ databases">
        <authorList>
            <person name="Quirk P.G."/>
            <person name="Krulwich T.A."/>
        </authorList>
    </citation>
    <scope>NUCLEOTIDE SEQUENCE</scope>
</reference>
<proteinExistence type="predicted"/>
<keyword evidence="6" id="KW-0934">Plastid</keyword>
<keyword evidence="6" id="KW-0150">Chloroplast</keyword>
<name>A0A386B0I9_CODAR</name>
<dbReference type="InterPro" id="IPR050093">
    <property type="entry name" value="ABC_SmlMolc_Importer"/>
</dbReference>
<keyword evidence="3 6" id="KW-0067">ATP-binding</keyword>
<keyword evidence="4" id="KW-0764">Sulfate transport</keyword>
<evidence type="ECO:0000256" key="3">
    <source>
        <dbReference type="ARBA" id="ARBA00022840"/>
    </source>
</evidence>